<dbReference type="InterPro" id="IPR010730">
    <property type="entry name" value="HET"/>
</dbReference>
<organism evidence="3 4">
    <name type="scientific">Apiospora rasikravindrae</name>
    <dbReference type="NCBI Taxonomy" id="990691"/>
    <lineage>
        <taxon>Eukaryota</taxon>
        <taxon>Fungi</taxon>
        <taxon>Dikarya</taxon>
        <taxon>Ascomycota</taxon>
        <taxon>Pezizomycotina</taxon>
        <taxon>Sordariomycetes</taxon>
        <taxon>Xylariomycetidae</taxon>
        <taxon>Amphisphaeriales</taxon>
        <taxon>Apiosporaceae</taxon>
        <taxon>Apiospora</taxon>
    </lineage>
</organism>
<reference evidence="3 4" key="1">
    <citation type="submission" date="2023-01" db="EMBL/GenBank/DDBJ databases">
        <title>Analysis of 21 Apiospora genomes using comparative genomics revels a genus with tremendous synthesis potential of carbohydrate active enzymes and secondary metabolites.</title>
        <authorList>
            <person name="Sorensen T."/>
        </authorList>
    </citation>
    <scope>NUCLEOTIDE SEQUENCE [LARGE SCALE GENOMIC DNA]</scope>
    <source>
        <strain evidence="3 4">CBS 33761</strain>
    </source>
</reference>
<dbReference type="Pfam" id="PF06985">
    <property type="entry name" value="HET"/>
    <property type="match status" value="1"/>
</dbReference>
<sequence>MAGSPYRKLNAGEREIRVLCISSWHDEALDSDILRFSTRCIRLQPGTTEPYIAVSYCWGTSNERKKIMIDNIELEVPESSVRTLRKLLRGPGELIWIDAICINQQDQSEKGDQVAMMKDIYSEASEVRIWLGELPTNVVHRAKDCITQVYEQCRQTTNGFEDLALHFYGTGTSGFRYSEAALPDGCDWEAIRAVYSLPWFTRLWVVQEIGLARKATCYIGKSTIDAETLTLSARWMVHRRYTRHFGGQEIEGIENASSMYRPVGRPLSNQLRRMHRQNCKDPRDRVYGLLGLLRPSIATAIIPDYNKSLVQVYADAIHVAIEEDRTLALLHFATWYVDAPVRYKQWFRYLCEQARKLCWEKAAMFETRVWPSWVLKFHAGTAKAHGSCTNILAFEEPDHEVETRWLESPLVLSLRGLDLGRIAWVSPRLTEEILADAKRLPTWMSLCLRKLNSISTNRHSTITATTDDLAATFLCGAVSNNHDADFDAHLPRRYTAFIAWCNKNSAVGRGDYQVSCYLKEMWRNCNRRFFILHNVGPHPDFLPNEEKCEVERRRVVTKDLSLLRDPAFSPHVPYSWGFTIYRAVPGREHDARFAEGMRRLSEWMRWMICVRRYTEPDMRIWQRCPELMPQPHEHDRWDDVAARLWNEVVEDHPDADQVDTTELGEEDFAPVGEAFLSRVDQLGVDTSRLNARYDFCLIIDETVLQMLEGLPAETPPLEAPKLGPRPPPPSLDPEEDIRREEAAHQARLAAKRAEANAPPAPPPPKSEQDRAKDLCQETWVWILDRETSGDLTFSPLILPHLANCGNQIITVEKYQDGKDLEFPPWARIRLRDMYAAWFDRAKEVIPNGWELHIQEDRYQWDKIRWWVCFGARTANEVLRRYRAQAAATADA</sequence>
<keyword evidence="4" id="KW-1185">Reference proteome</keyword>
<dbReference type="EMBL" id="JAQQWK010000013">
    <property type="protein sequence ID" value="KAK8017488.1"/>
    <property type="molecule type" value="Genomic_DNA"/>
</dbReference>
<proteinExistence type="predicted"/>
<feature type="region of interest" description="Disordered" evidence="1">
    <location>
        <begin position="714"/>
        <end position="770"/>
    </location>
</feature>
<feature type="domain" description="Heterokaryon incompatibility" evidence="2">
    <location>
        <begin position="51"/>
        <end position="208"/>
    </location>
</feature>
<dbReference type="Proteomes" id="UP001444661">
    <property type="component" value="Unassembled WGS sequence"/>
</dbReference>
<evidence type="ECO:0000313" key="4">
    <source>
        <dbReference type="Proteomes" id="UP001444661"/>
    </source>
</evidence>
<feature type="compositionally biased region" description="Pro residues" evidence="1">
    <location>
        <begin position="714"/>
        <end position="731"/>
    </location>
</feature>
<evidence type="ECO:0000313" key="3">
    <source>
        <dbReference type="EMBL" id="KAK8017488.1"/>
    </source>
</evidence>
<evidence type="ECO:0000256" key="1">
    <source>
        <dbReference type="SAM" id="MobiDB-lite"/>
    </source>
</evidence>
<name>A0ABR1RR97_9PEZI</name>
<protein>
    <submittedName>
        <fullName evidence="3">Heterokaryon incompatibility protein</fullName>
    </submittedName>
</protein>
<dbReference type="PANTHER" id="PTHR24148:SF82">
    <property type="entry name" value="HETEROKARYON INCOMPATIBILITY DOMAIN-CONTAINING PROTEIN"/>
    <property type="match status" value="1"/>
</dbReference>
<dbReference type="InterPro" id="IPR052895">
    <property type="entry name" value="HetReg/Transcr_Mod"/>
</dbReference>
<accession>A0ABR1RR97</accession>
<gene>
    <name evidence="3" type="ORF">PG993_013814</name>
</gene>
<dbReference type="PANTHER" id="PTHR24148">
    <property type="entry name" value="ANKYRIN REPEAT DOMAIN-CONTAINING PROTEIN 39 HOMOLOG-RELATED"/>
    <property type="match status" value="1"/>
</dbReference>
<evidence type="ECO:0000259" key="2">
    <source>
        <dbReference type="Pfam" id="PF06985"/>
    </source>
</evidence>
<comment type="caution">
    <text evidence="3">The sequence shown here is derived from an EMBL/GenBank/DDBJ whole genome shotgun (WGS) entry which is preliminary data.</text>
</comment>